<sequence>MGLMFRTATAHSHSIPFPFLQGPHKVNPNLFARDGLTIALACLSPSSSPHRDNTALLLIHMQLFILINLGQQLLLRDLLRWLSPRDGEHVSVATRAVECSRSAAAGVTFPLSLLNLINYGSEQKPREKGDRKPTTLSEP</sequence>
<dbReference type="Proteomes" id="UP001219934">
    <property type="component" value="Unassembled WGS sequence"/>
</dbReference>
<protein>
    <submittedName>
        <fullName evidence="1">Uncharacterized protein</fullName>
    </submittedName>
</protein>
<comment type="caution">
    <text evidence="1">The sequence shown here is derived from an EMBL/GenBank/DDBJ whole genome shotgun (WGS) entry which is preliminary data.</text>
</comment>
<name>A0AAD6B396_9TELE</name>
<gene>
    <name evidence="1" type="ORF">JOQ06_016961</name>
</gene>
<reference evidence="1" key="1">
    <citation type="submission" date="2022-11" db="EMBL/GenBank/DDBJ databases">
        <title>Chromosome-level genome of Pogonophryne albipinna.</title>
        <authorList>
            <person name="Jo E."/>
        </authorList>
    </citation>
    <scope>NUCLEOTIDE SEQUENCE</scope>
    <source>
        <strain evidence="1">SGF0006</strain>
        <tissue evidence="1">Muscle</tissue>
    </source>
</reference>
<accession>A0AAD6B396</accession>
<organism evidence="1 2">
    <name type="scientific">Pogonophryne albipinna</name>
    <dbReference type="NCBI Taxonomy" id="1090488"/>
    <lineage>
        <taxon>Eukaryota</taxon>
        <taxon>Metazoa</taxon>
        <taxon>Chordata</taxon>
        <taxon>Craniata</taxon>
        <taxon>Vertebrata</taxon>
        <taxon>Euteleostomi</taxon>
        <taxon>Actinopterygii</taxon>
        <taxon>Neopterygii</taxon>
        <taxon>Teleostei</taxon>
        <taxon>Neoteleostei</taxon>
        <taxon>Acanthomorphata</taxon>
        <taxon>Eupercaria</taxon>
        <taxon>Perciformes</taxon>
        <taxon>Notothenioidei</taxon>
        <taxon>Pogonophryne</taxon>
    </lineage>
</organism>
<proteinExistence type="predicted"/>
<dbReference type="EMBL" id="JAPTMU010000011">
    <property type="protein sequence ID" value="KAJ4935428.1"/>
    <property type="molecule type" value="Genomic_DNA"/>
</dbReference>
<keyword evidence="2" id="KW-1185">Reference proteome</keyword>
<evidence type="ECO:0000313" key="1">
    <source>
        <dbReference type="EMBL" id="KAJ4935428.1"/>
    </source>
</evidence>
<evidence type="ECO:0000313" key="2">
    <source>
        <dbReference type="Proteomes" id="UP001219934"/>
    </source>
</evidence>
<dbReference type="AlphaFoldDB" id="A0AAD6B396"/>